<gene>
    <name evidence="4" type="ORF">SAMN05445060_3490</name>
</gene>
<dbReference type="AlphaFoldDB" id="A0A1N7H465"/>
<keyword evidence="5" id="KW-1185">Reference proteome</keyword>
<dbReference type="OrthoDB" id="8444243at2"/>
<comment type="subcellular location">
    <subcellularLocation>
        <location evidence="1">Virion</location>
    </subcellularLocation>
</comment>
<feature type="domain" description="Phage capsid-like C-terminal" evidence="3">
    <location>
        <begin position="148"/>
        <end position="398"/>
    </location>
</feature>
<evidence type="ECO:0000256" key="1">
    <source>
        <dbReference type="ARBA" id="ARBA00004328"/>
    </source>
</evidence>
<evidence type="ECO:0000256" key="2">
    <source>
        <dbReference type="SAM" id="MobiDB-lite"/>
    </source>
</evidence>
<dbReference type="InterPro" id="IPR024455">
    <property type="entry name" value="Phage_capsid"/>
</dbReference>
<evidence type="ECO:0000259" key="3">
    <source>
        <dbReference type="Pfam" id="PF05065"/>
    </source>
</evidence>
<dbReference type="NCBIfam" id="TIGR01554">
    <property type="entry name" value="major_cap_HK97"/>
    <property type="match status" value="1"/>
</dbReference>
<proteinExistence type="predicted"/>
<protein>
    <submittedName>
        <fullName evidence="4">Phage major capsid protein, HK97 family</fullName>
    </submittedName>
</protein>
<organism evidence="4 5">
    <name type="scientific">Williamsia sterculiae</name>
    <dbReference type="NCBI Taxonomy" id="1344003"/>
    <lineage>
        <taxon>Bacteria</taxon>
        <taxon>Bacillati</taxon>
        <taxon>Actinomycetota</taxon>
        <taxon>Actinomycetes</taxon>
        <taxon>Mycobacteriales</taxon>
        <taxon>Nocardiaceae</taxon>
        <taxon>Williamsia</taxon>
    </lineage>
</organism>
<dbReference type="RefSeq" id="WP_083710216.1">
    <property type="nucleotide sequence ID" value="NZ_FTNT01000011.1"/>
</dbReference>
<evidence type="ECO:0000313" key="5">
    <source>
        <dbReference type="Proteomes" id="UP000186218"/>
    </source>
</evidence>
<dbReference type="Pfam" id="PF05065">
    <property type="entry name" value="Phage_capsid"/>
    <property type="match status" value="1"/>
</dbReference>
<evidence type="ECO:0000313" key="4">
    <source>
        <dbReference type="EMBL" id="SIS19520.1"/>
    </source>
</evidence>
<feature type="compositionally biased region" description="Basic and acidic residues" evidence="2">
    <location>
        <begin position="81"/>
        <end position="92"/>
    </location>
</feature>
<reference evidence="4 5" key="1">
    <citation type="submission" date="2017-01" db="EMBL/GenBank/DDBJ databases">
        <authorList>
            <person name="Mah S.A."/>
            <person name="Swanson W.J."/>
            <person name="Moy G.W."/>
            <person name="Vacquier V.D."/>
        </authorList>
    </citation>
    <scope>NUCLEOTIDE SEQUENCE [LARGE SCALE GENOMIC DNA]</scope>
    <source>
        <strain evidence="4 5">CPCC 203464</strain>
    </source>
</reference>
<dbReference type="STRING" id="1344003.SAMN05445060_3490"/>
<dbReference type="SUPFAM" id="SSF56563">
    <property type="entry name" value="Major capsid protein gp5"/>
    <property type="match status" value="1"/>
</dbReference>
<name>A0A1N7H465_9NOCA</name>
<dbReference type="InterPro" id="IPR054612">
    <property type="entry name" value="Phage_capsid-like_C"/>
</dbReference>
<dbReference type="EMBL" id="FTNT01000011">
    <property type="protein sequence ID" value="SIS19520.1"/>
    <property type="molecule type" value="Genomic_DNA"/>
</dbReference>
<accession>A0A1N7H465</accession>
<dbReference type="Proteomes" id="UP000186218">
    <property type="component" value="Unassembled WGS sequence"/>
</dbReference>
<dbReference type="Gene3D" id="3.30.2320.10">
    <property type="entry name" value="hypothetical protein PF0899 domain"/>
    <property type="match status" value="1"/>
</dbReference>
<feature type="region of interest" description="Disordered" evidence="2">
    <location>
        <begin position="72"/>
        <end position="100"/>
    </location>
</feature>
<dbReference type="Gene3D" id="3.30.2400.10">
    <property type="entry name" value="Major capsid protein gp5"/>
    <property type="match status" value="1"/>
</dbReference>
<sequence>MGTTRLQHFDDLTDDALAARIGHHRTRAQALVGQAKAAGANSPVGIKAREDAANALSLVKAMGEELRERAEFAKNGSKSGGEIRRIDPEKGFEAATGGQKATTHLTASALREAGETAVIASLSAGGQKNLSLTDSTAVVVVAPTIRPLGRPVSILDVIEAQAVSSPTFKYLRQASRTNRAAVVAPGALKPTSEYGVDTIPRELKVIAHLSDGIAEYDLTDVADLQAFVGSELEYGLRLAVERELIQGDGTAGHLNGFAATSGIQTVAYATDLLRTTRKSLTAIEALGYQGAVFVVSPAVLEEIDLAVTGGSGEYLNATAPFDRAEYKLWGVPIVPSTQLPAGVGYLVGADSVRLYTDPGATIRIQWDRASDDFERNLVRARLEGRFEVGVSRPESIVRFSTVSA</sequence>